<dbReference type="GO" id="GO:0003700">
    <property type="term" value="F:DNA-binding transcription factor activity"/>
    <property type="evidence" value="ECO:0007669"/>
    <property type="project" value="InterPro"/>
</dbReference>
<dbReference type="InterPro" id="IPR020449">
    <property type="entry name" value="Tscrpt_reg_AraC-type_HTH"/>
</dbReference>
<dbReference type="PRINTS" id="PR00032">
    <property type="entry name" value="HTHARAC"/>
</dbReference>
<dbReference type="InterPro" id="IPR009057">
    <property type="entry name" value="Homeodomain-like_sf"/>
</dbReference>
<dbReference type="Pfam" id="PF12833">
    <property type="entry name" value="HTH_18"/>
    <property type="match status" value="1"/>
</dbReference>
<dbReference type="RefSeq" id="WP_187965864.1">
    <property type="nucleotide sequence ID" value="NZ_JACVDC010000034.1"/>
</dbReference>
<dbReference type="PROSITE" id="PS01124">
    <property type="entry name" value="HTH_ARAC_FAMILY_2"/>
    <property type="match status" value="1"/>
</dbReference>
<dbReference type="Gene3D" id="1.10.10.60">
    <property type="entry name" value="Homeodomain-like"/>
    <property type="match status" value="2"/>
</dbReference>
<evidence type="ECO:0000313" key="5">
    <source>
        <dbReference type="EMBL" id="MBC9796721.1"/>
    </source>
</evidence>
<keyword evidence="6" id="KW-1185">Reference proteome</keyword>
<keyword evidence="2" id="KW-0238">DNA-binding</keyword>
<evidence type="ECO:0000256" key="3">
    <source>
        <dbReference type="ARBA" id="ARBA00023163"/>
    </source>
</evidence>
<keyword evidence="3" id="KW-0804">Transcription</keyword>
<sequence length="283" mass="32647">MDLHFLHKNLETNFKASHHREKEFLKLWHYHPEYELVYISKGRGTIYVGDYIGPYQPGSVFLIGAHLPHMFETLSSSFPEEEDISEAYVIHFGEEFIGGFSGNSVEFGYIPNLINHAVTGLFFPFPGKKACKTFKKTVNGNIQENTLHFLRILYLLQQKKKEHLATPAWIKQFNSGDKKLNKVLQYIMQHFQEELSLEEIASYAGMNKTAFCRYFKLKTGKSFIEFLNDLRIGFACKSLMEENVSRSISEVCYASGFNSLSYFHRIFKRSKGVAPSEYRGGTD</sequence>
<accession>A0A926Q456</accession>
<dbReference type="InterPro" id="IPR018060">
    <property type="entry name" value="HTH_AraC"/>
</dbReference>
<protein>
    <submittedName>
        <fullName evidence="5">Helix-turn-helix transcriptional regulator</fullName>
    </submittedName>
</protein>
<proteinExistence type="predicted"/>
<dbReference type="AlphaFoldDB" id="A0A926Q456"/>
<organism evidence="5 6">
    <name type="scientific">Sinomicrobium weinanense</name>
    <dbReference type="NCBI Taxonomy" id="2842200"/>
    <lineage>
        <taxon>Bacteria</taxon>
        <taxon>Pseudomonadati</taxon>
        <taxon>Bacteroidota</taxon>
        <taxon>Flavobacteriia</taxon>
        <taxon>Flavobacteriales</taxon>
        <taxon>Flavobacteriaceae</taxon>
        <taxon>Sinomicrobium</taxon>
    </lineage>
</organism>
<dbReference type="PROSITE" id="PS00041">
    <property type="entry name" value="HTH_ARAC_FAMILY_1"/>
    <property type="match status" value="1"/>
</dbReference>
<dbReference type="SUPFAM" id="SSF46689">
    <property type="entry name" value="Homeodomain-like"/>
    <property type="match status" value="2"/>
</dbReference>
<dbReference type="PANTHER" id="PTHR43280:SF27">
    <property type="entry name" value="TRANSCRIPTIONAL REGULATOR MTLR"/>
    <property type="match status" value="1"/>
</dbReference>
<dbReference type="InterPro" id="IPR011051">
    <property type="entry name" value="RmlC_Cupin_sf"/>
</dbReference>
<reference evidence="5 6" key="1">
    <citation type="submission" date="2020-09" db="EMBL/GenBank/DDBJ databases">
        <title>Sinomicrobium weinanense sp. nov., a halophilic bacteria isolated from saline-alkali soil.</title>
        <authorList>
            <person name="Wu P."/>
            <person name="Ren H."/>
            <person name="Mei Y."/>
            <person name="Liang Y."/>
            <person name="Chen Z."/>
        </authorList>
    </citation>
    <scope>NUCLEOTIDE SEQUENCE [LARGE SCALE GENOMIC DNA]</scope>
    <source>
        <strain evidence="5 6">FJxs</strain>
    </source>
</reference>
<dbReference type="InterPro" id="IPR013096">
    <property type="entry name" value="Cupin_2"/>
</dbReference>
<dbReference type="GO" id="GO:0043565">
    <property type="term" value="F:sequence-specific DNA binding"/>
    <property type="evidence" value="ECO:0007669"/>
    <property type="project" value="InterPro"/>
</dbReference>
<dbReference type="Pfam" id="PF07883">
    <property type="entry name" value="Cupin_2"/>
    <property type="match status" value="1"/>
</dbReference>
<name>A0A926Q456_9FLAO</name>
<evidence type="ECO:0000259" key="4">
    <source>
        <dbReference type="PROSITE" id="PS01124"/>
    </source>
</evidence>
<dbReference type="PANTHER" id="PTHR43280">
    <property type="entry name" value="ARAC-FAMILY TRANSCRIPTIONAL REGULATOR"/>
    <property type="match status" value="1"/>
</dbReference>
<dbReference type="InterPro" id="IPR014710">
    <property type="entry name" value="RmlC-like_jellyroll"/>
</dbReference>
<evidence type="ECO:0000313" key="6">
    <source>
        <dbReference type="Proteomes" id="UP000653730"/>
    </source>
</evidence>
<dbReference type="SUPFAM" id="SSF51182">
    <property type="entry name" value="RmlC-like cupins"/>
    <property type="match status" value="1"/>
</dbReference>
<dbReference type="InterPro" id="IPR018062">
    <property type="entry name" value="HTH_AraC-typ_CS"/>
</dbReference>
<dbReference type="Proteomes" id="UP000653730">
    <property type="component" value="Unassembled WGS sequence"/>
</dbReference>
<feature type="domain" description="HTH araC/xylS-type" evidence="4">
    <location>
        <begin position="181"/>
        <end position="281"/>
    </location>
</feature>
<dbReference type="SMART" id="SM00342">
    <property type="entry name" value="HTH_ARAC"/>
    <property type="match status" value="1"/>
</dbReference>
<evidence type="ECO:0000256" key="2">
    <source>
        <dbReference type="ARBA" id="ARBA00023125"/>
    </source>
</evidence>
<comment type="caution">
    <text evidence="5">The sequence shown here is derived from an EMBL/GenBank/DDBJ whole genome shotgun (WGS) entry which is preliminary data.</text>
</comment>
<dbReference type="EMBL" id="JACVDC010000034">
    <property type="protein sequence ID" value="MBC9796721.1"/>
    <property type="molecule type" value="Genomic_DNA"/>
</dbReference>
<evidence type="ECO:0000256" key="1">
    <source>
        <dbReference type="ARBA" id="ARBA00023015"/>
    </source>
</evidence>
<keyword evidence="1" id="KW-0805">Transcription regulation</keyword>
<gene>
    <name evidence="5" type="ORF">IBL28_12130</name>
</gene>
<dbReference type="Gene3D" id="2.60.120.10">
    <property type="entry name" value="Jelly Rolls"/>
    <property type="match status" value="1"/>
</dbReference>